<name>A0A974PM37_9HYPH</name>
<feature type="region of interest" description="Disordered" evidence="1">
    <location>
        <begin position="736"/>
        <end position="785"/>
    </location>
</feature>
<gene>
    <name evidence="2" type="ORF">EZH22_24355</name>
</gene>
<sequence>MEGGYEASRPGPDGQAMVRTLEDFRTGASPYVTVAGNPSLYGRQYTMPEVSYQVGGQRYTLKDVPVVVHDTGGAFKTAPEGRFDVPVGRDLGARDTNQGLSGVQFIPRDSAPMAFTGEPARPAGVQAIEGAIRPVPGADPIPPRPQATPKEAPMPATGLFDDLIPAQQPAPDQTLSAAGGAMFDDLIPKPTSTQQEAAPKGGLFNNATAGVNSAIATTLGAPVDAASWLVNKGLSGVEAVTGAELPRVHDPIGGSGSITRAMTAVGVNDPAQVQANTTGEKVARAAGEGAGYMIAPEAMLGALNKAGVVGDTAMRVLGSIFGESKTAANIASNAGVGAAAGAGGYVGGDIATEAGGEKYRPLGELAGNLVGGVAGAGMAAAPRGVQQAVKAADNYALVTPGAQERAAGAQLRERATDPNAAIQAIDNAPRELVPGSQPTTFQLTGDMGLGGLERGVARSNPEAFQQRAAEQNAARLDALGTVQPAGHPEAVSQALRDHLGMIDAESARAIGDATGVAVERTKALGGDMPADAYGAALRGIEAPKVAAAQAEAEGAVKALGGDRMPEAYGADLRQKALGARAVAKERENQLWGAVDPDGSLALPVVGTRSGARDILSSMSKLAQPMAGEEAAIFADAARLPEVIPFKDLTAFRSRVSDAMADERGARGKTVVYGRLTQLRGAIERDIENAVANKAAVEQQAVQAGQMSEADTVAARLAQRADELRVGQAEAGRSDAIGDGAAGAGPQATFSSAAGGASQARGGSGDPAGGPGVQGSSLFPDNLQPNFDAGAAERLKAASAATKERARTFDEGPVGDILRGPAADNFKVADVSVPGRIIRPGVEGFRSVQAFRQAVGNDAAAMLLLRDAAMADLKDNAVKNGVLDPKLYERWRDKNFDALRAFPDFHKSVGTAEKAAKMLADARLIPEGILDGDVGGRIFRSGPGGFESVNKFVGAIGDARAKPLLEDYAVSDLKRAAMRDDGTLDPKKVALWRSRHEDALRALPEVDAKLADPVAASEAVASLAQARKETLDGYQAGVVGRLLNVDNPQDVTRIVGGIFEKQDAVQQMRKLANETAGNKDAREGLRKAIADHIQTKFISNTEAATSEQKLIRSDQFQTFVRKNAEALRAVFKPQEVNLLERMADDLSRANRSIVSVKIPGGSDTAQNLAEMVKQKRSLLSHLLTPQALGGAGALGAMTGFSTGGLSLLGAAGVQALRNAGIVKVDTLIRDAMLNPDLARSLLKPVAERAGPSISLRQALARVAVLSGTDAMSKADATDRSGSR</sequence>
<accession>A0A974PM37</accession>
<evidence type="ECO:0000313" key="2">
    <source>
        <dbReference type="EMBL" id="QRG06087.1"/>
    </source>
</evidence>
<feature type="compositionally biased region" description="Gly residues" evidence="1">
    <location>
        <begin position="761"/>
        <end position="772"/>
    </location>
</feature>
<feature type="compositionally biased region" description="Low complexity" evidence="1">
    <location>
        <begin position="750"/>
        <end position="760"/>
    </location>
</feature>
<reference evidence="2 3" key="1">
    <citation type="submission" date="2020-10" db="EMBL/GenBank/DDBJ databases">
        <title>Degradation of 1,4-Dioxane by Xanthobacter sp. YN2, via a Novel Group-2 Soluble Di-Iron Monooxygenase.</title>
        <authorList>
            <person name="Ma F."/>
            <person name="Wang Y."/>
            <person name="Yang J."/>
            <person name="Guo H."/>
            <person name="Su D."/>
            <person name="Yu L."/>
        </authorList>
    </citation>
    <scope>NUCLEOTIDE SEQUENCE [LARGE SCALE GENOMIC DNA]</scope>
    <source>
        <strain evidence="2 3">YN2</strain>
    </source>
</reference>
<dbReference type="RefSeq" id="WP_203192962.1">
    <property type="nucleotide sequence ID" value="NZ_CP063362.1"/>
</dbReference>
<dbReference type="KEGG" id="xdi:EZH22_24355"/>
<protein>
    <submittedName>
        <fullName evidence="2">Uncharacterized protein</fullName>
    </submittedName>
</protein>
<keyword evidence="3" id="KW-1185">Reference proteome</keyword>
<dbReference type="EMBL" id="CP063362">
    <property type="protein sequence ID" value="QRG06087.1"/>
    <property type="molecule type" value="Genomic_DNA"/>
</dbReference>
<evidence type="ECO:0000256" key="1">
    <source>
        <dbReference type="SAM" id="MobiDB-lite"/>
    </source>
</evidence>
<dbReference type="Proteomes" id="UP000596427">
    <property type="component" value="Chromosome"/>
</dbReference>
<proteinExistence type="predicted"/>
<evidence type="ECO:0000313" key="3">
    <source>
        <dbReference type="Proteomes" id="UP000596427"/>
    </source>
</evidence>
<organism evidence="2 3">
    <name type="scientific">Xanthobacter dioxanivorans</name>
    <dbReference type="NCBI Taxonomy" id="2528964"/>
    <lineage>
        <taxon>Bacteria</taxon>
        <taxon>Pseudomonadati</taxon>
        <taxon>Pseudomonadota</taxon>
        <taxon>Alphaproteobacteria</taxon>
        <taxon>Hyphomicrobiales</taxon>
        <taxon>Xanthobacteraceae</taxon>
        <taxon>Xanthobacter</taxon>
    </lineage>
</organism>